<name>A0A9P7U638_9PEZI</name>
<reference evidence="1" key="1">
    <citation type="submission" date="2021-05" db="EMBL/GenBank/DDBJ databases">
        <title>Comparative genomics of three Colletotrichum scovillei strains and genetic complementation revealed genes involved fungal growth and virulence on chili pepper.</title>
        <authorList>
            <person name="Hsieh D.-K."/>
            <person name="Chuang S.-C."/>
            <person name="Chen C.-Y."/>
            <person name="Chao Y.-T."/>
            <person name="Lu M.-Y.J."/>
            <person name="Lee M.-H."/>
            <person name="Shih M.-C."/>
        </authorList>
    </citation>
    <scope>NUCLEOTIDE SEQUENCE</scope>
    <source>
        <strain evidence="1">Coll-153</strain>
    </source>
</reference>
<feature type="non-terminal residue" evidence="1">
    <location>
        <position position="36"/>
    </location>
</feature>
<gene>
    <name evidence="1" type="ORF">JMJ77_008770</name>
</gene>
<proteinExistence type="predicted"/>
<evidence type="ECO:0000313" key="2">
    <source>
        <dbReference type="Proteomes" id="UP000699042"/>
    </source>
</evidence>
<organism evidence="1 2">
    <name type="scientific">Colletotrichum scovillei</name>
    <dbReference type="NCBI Taxonomy" id="1209932"/>
    <lineage>
        <taxon>Eukaryota</taxon>
        <taxon>Fungi</taxon>
        <taxon>Dikarya</taxon>
        <taxon>Ascomycota</taxon>
        <taxon>Pezizomycotina</taxon>
        <taxon>Sordariomycetes</taxon>
        <taxon>Hypocreomycetidae</taxon>
        <taxon>Glomerellales</taxon>
        <taxon>Glomerellaceae</taxon>
        <taxon>Colletotrichum</taxon>
        <taxon>Colletotrichum acutatum species complex</taxon>
    </lineage>
</organism>
<dbReference type="EMBL" id="JAESDN010000016">
    <property type="protein sequence ID" value="KAG7041065.1"/>
    <property type="molecule type" value="Genomic_DNA"/>
</dbReference>
<accession>A0A9P7U638</accession>
<sequence length="36" mass="4213">MYRRNDMYPRDDVFFAFLSQQSTGLVTKRPVTVSEG</sequence>
<keyword evidence="2" id="KW-1185">Reference proteome</keyword>
<dbReference type="AlphaFoldDB" id="A0A9P7U638"/>
<dbReference type="Proteomes" id="UP000699042">
    <property type="component" value="Unassembled WGS sequence"/>
</dbReference>
<protein>
    <submittedName>
        <fullName evidence="1">Uncharacterized protein</fullName>
    </submittedName>
</protein>
<comment type="caution">
    <text evidence="1">The sequence shown here is derived from an EMBL/GenBank/DDBJ whole genome shotgun (WGS) entry which is preliminary data.</text>
</comment>
<evidence type="ECO:0000313" key="1">
    <source>
        <dbReference type="EMBL" id="KAG7041065.1"/>
    </source>
</evidence>